<accession>A0A1B6E5D5</accession>
<comment type="similarity">
    <text evidence="1">Belongs to the SMG9 family.</text>
</comment>
<dbReference type="EMBL" id="GEDC01004148">
    <property type="protein sequence ID" value="JAS33150.1"/>
    <property type="molecule type" value="Transcribed_RNA"/>
</dbReference>
<sequence>MADHHAFDKSRDSRRKKFFTSNRDKEEKHYGARRLPIILTKPESEREGRVNKGKLLDGQEKPLSQPTIILRTREGDNRALSPSQRSLPTSRQKKDTESQPPSYQLAAKPSNPESSNPLALPPEMKSSVKLIDEYFQISDNCLEFLTDQTDFLVIGCLGLQSVGKSTLMSHLAGGPSSSFFKTQTLDEQETGKNCTVGVDMVVTTNRVILLDSQPMLSAAIMEKNFQPESSRKSSQPGSLEFSSIENAMEVQSLQIAAFLLSVCHVVLLVQDWFFDPNLVRFIQTAEMLKPPTPTTSQDEELVEYFPHVMFVHTYANSTDFSSDRVKLMQDVYSQMFARSRLQIQSGLGIANGGVLQLLSPTVLDQVPLNLFLLPDHNEEKEEGHFKGHPGYDKLLQKLRQQIHGIPVNPLTHTSLTEKNWFHYSLKIWDGIKKSNFFHEYGRLLPSSYQ</sequence>
<evidence type="ECO:0008006" key="6">
    <source>
        <dbReference type="Google" id="ProtNLM"/>
    </source>
</evidence>
<feature type="compositionally biased region" description="Basic and acidic residues" evidence="3">
    <location>
        <begin position="1"/>
        <end position="11"/>
    </location>
</feature>
<evidence type="ECO:0000313" key="4">
    <source>
        <dbReference type="EMBL" id="JAS22741.1"/>
    </source>
</evidence>
<dbReference type="EMBL" id="GEDC01014557">
    <property type="protein sequence ID" value="JAS22741.1"/>
    <property type="molecule type" value="Transcribed_RNA"/>
</dbReference>
<name>A0A1B6E5D5_9HEMI</name>
<proteinExistence type="inferred from homology"/>
<evidence type="ECO:0000256" key="3">
    <source>
        <dbReference type="SAM" id="MobiDB-lite"/>
    </source>
</evidence>
<dbReference type="AlphaFoldDB" id="A0A1B6E5D5"/>
<reference evidence="5" key="1">
    <citation type="submission" date="2015-12" db="EMBL/GenBank/DDBJ databases">
        <title>De novo transcriptome assembly of four potential Pierce s Disease insect vectors from Arizona vineyards.</title>
        <authorList>
            <person name="Tassone E.E."/>
        </authorList>
    </citation>
    <scope>NUCLEOTIDE SEQUENCE</scope>
</reference>
<dbReference type="GO" id="GO:0000184">
    <property type="term" value="P:nuclear-transcribed mRNA catabolic process, nonsense-mediated decay"/>
    <property type="evidence" value="ECO:0007669"/>
    <property type="project" value="UniProtKB-KW"/>
</dbReference>
<feature type="compositionally biased region" description="Polar residues" evidence="3">
    <location>
        <begin position="80"/>
        <end position="90"/>
    </location>
</feature>
<dbReference type="Gene3D" id="3.40.50.300">
    <property type="entry name" value="P-loop containing nucleotide triphosphate hydrolases"/>
    <property type="match status" value="1"/>
</dbReference>
<dbReference type="InterPro" id="IPR027417">
    <property type="entry name" value="P-loop_NTPase"/>
</dbReference>
<dbReference type="InterPro" id="IPR039177">
    <property type="entry name" value="SMG9"/>
</dbReference>
<dbReference type="PANTHER" id="PTHR14270">
    <property type="entry name" value="NONSENSE-MEDIATED MRNA DECAY FACTOR SMG9"/>
    <property type="match status" value="1"/>
</dbReference>
<evidence type="ECO:0000256" key="2">
    <source>
        <dbReference type="ARBA" id="ARBA00023161"/>
    </source>
</evidence>
<evidence type="ECO:0000313" key="5">
    <source>
        <dbReference type="EMBL" id="JAS33150.1"/>
    </source>
</evidence>
<organism evidence="5">
    <name type="scientific">Clastoptera arizonana</name>
    <name type="common">Arizona spittle bug</name>
    <dbReference type="NCBI Taxonomy" id="38151"/>
    <lineage>
        <taxon>Eukaryota</taxon>
        <taxon>Metazoa</taxon>
        <taxon>Ecdysozoa</taxon>
        <taxon>Arthropoda</taxon>
        <taxon>Hexapoda</taxon>
        <taxon>Insecta</taxon>
        <taxon>Pterygota</taxon>
        <taxon>Neoptera</taxon>
        <taxon>Paraneoptera</taxon>
        <taxon>Hemiptera</taxon>
        <taxon>Auchenorrhyncha</taxon>
        <taxon>Cercopoidea</taxon>
        <taxon>Clastopteridae</taxon>
        <taxon>Clastoptera</taxon>
    </lineage>
</organism>
<gene>
    <name evidence="5" type="ORF">g.10652</name>
    <name evidence="4" type="ORF">g.10654</name>
</gene>
<protein>
    <recommendedName>
        <fullName evidence="6">Protein SMG9</fullName>
    </recommendedName>
</protein>
<feature type="compositionally biased region" description="Basic and acidic residues" evidence="3">
    <location>
        <begin position="42"/>
        <end position="60"/>
    </location>
</feature>
<dbReference type="PANTHER" id="PTHR14270:SF0">
    <property type="entry name" value="NONSENSE-MEDIATED MRNA DECAY FACTOR SMG9"/>
    <property type="match status" value="1"/>
</dbReference>
<evidence type="ECO:0000256" key="1">
    <source>
        <dbReference type="ARBA" id="ARBA00007712"/>
    </source>
</evidence>
<feature type="region of interest" description="Disordered" evidence="3">
    <location>
        <begin position="1"/>
        <end position="121"/>
    </location>
</feature>
<dbReference type="SUPFAM" id="SSF52540">
    <property type="entry name" value="P-loop containing nucleoside triphosphate hydrolases"/>
    <property type="match status" value="1"/>
</dbReference>
<keyword evidence="2" id="KW-0866">Nonsense-mediated mRNA decay</keyword>